<name>A0A9K3KV25_9STRA</name>
<dbReference type="Proteomes" id="UP000693970">
    <property type="component" value="Unassembled WGS sequence"/>
</dbReference>
<proteinExistence type="predicted"/>
<comment type="caution">
    <text evidence="3">The sequence shown here is derived from an EMBL/GenBank/DDBJ whole genome shotgun (WGS) entry which is preliminary data.</text>
</comment>
<dbReference type="OrthoDB" id="45226at2759"/>
<dbReference type="Pfam" id="PF08373">
    <property type="entry name" value="RAP"/>
    <property type="match status" value="1"/>
</dbReference>
<feature type="domain" description="RAP" evidence="2">
    <location>
        <begin position="895"/>
        <end position="961"/>
    </location>
</feature>
<sequence length="991" mass="112240">MKRSFQMGRSSSTFSDVLDHLSRIDRLVVFVFFSFGMPTIVWNNQWGSTSSALNVHALTTPRRQQIRGYTNHRMKTSSLLLPMRETSTNNAVHQSTTHDVVVDIEDDQDLSSGLPTPKPKRGKNRRKKQSTNSKTPNGNQKIPTVIPRLSDILEGRSTFVYNAAEQKDGPKPRLPKKANTPRKQSISKNPSTPPWRASYKSSTRTQGRIKKMFSTVTSESNNIPPSRRARRILDELLQTPPQFCNAVNLVCALTYSAKVMGQQQVHQNPDPALRKSLQKTLDVLHDLAVVHKEEQLLSARQLCNVCWAIAKHFDRDPMLLPQVPLQVVKTSDMIIMGDSDSDVPSWQWNTAPLMKEDELIMNSTTDSPEARLQETIDEIAIQLTSVLLREDKDNAKTNESSFRKPRIKRGEICMACWAYGKLKPREVPPGWPGPPQVGKVIQTSNFGGANNDDDNGMPLIKFEQLGRRGLAIGDNSEFSIHDDRSNDSLEQSTVTDALFDAFAQALTKTPEGADESVTSLSLLQQCTWSELANIGWAFASHGQCRSEASQNLLVTLADEASFRLKENTSTRFAVDRQRPMIRDITQLLWSLGTLQADNFQLADGLVSLVSALTESLRLGEKTGSSFSQGRPLRRWSCADLAQTAVALAHARIDEQRLLRAVYEEGIHRLMEGSSNINAATSFGSIPADERRSFHPWEASILLWAQARLYLTGQQDPVFDEFVEDAPAFFLKTLRENGGSFSKAHIGPQEQANIVWSLVVLEKFNSNAAVELIDMIFQESARSCKEDKAIQLEHAHQLWQAYFILEGDCPEAVERVPKWFVTYLREKWSLEKARDKLSSARHRSLSSTLQLMGVDHINEHDEDIDVAIILKPNAAWIHETEMDQGMESTNIDKMSLAVEFDGPNHFTRRDDWTSDRPRALGHTVLKYRLLKKQGWTVVRVPYYEFDKIPFWASMERQRYLQRKLKTHANLRFSDVDVSEYKALIPNRRSRYD</sequence>
<evidence type="ECO:0000313" key="3">
    <source>
        <dbReference type="EMBL" id="KAG7350494.1"/>
    </source>
</evidence>
<gene>
    <name evidence="3" type="ORF">IV203_009854</name>
</gene>
<dbReference type="PROSITE" id="PS51286">
    <property type="entry name" value="RAP"/>
    <property type="match status" value="1"/>
</dbReference>
<dbReference type="PANTHER" id="PTHR21228:SF40">
    <property type="entry name" value="LD45607P"/>
    <property type="match status" value="1"/>
</dbReference>
<feature type="region of interest" description="Disordered" evidence="1">
    <location>
        <begin position="87"/>
        <end position="147"/>
    </location>
</feature>
<dbReference type="GO" id="GO:0035770">
    <property type="term" value="C:ribonucleoprotein granule"/>
    <property type="evidence" value="ECO:0007669"/>
    <property type="project" value="TreeGrafter"/>
</dbReference>
<feature type="compositionally biased region" description="Basic residues" evidence="1">
    <location>
        <begin position="118"/>
        <end position="129"/>
    </location>
</feature>
<dbReference type="SMART" id="SM00952">
    <property type="entry name" value="RAP"/>
    <property type="match status" value="1"/>
</dbReference>
<dbReference type="GO" id="GO:0003723">
    <property type="term" value="F:RNA binding"/>
    <property type="evidence" value="ECO:0007669"/>
    <property type="project" value="TreeGrafter"/>
</dbReference>
<evidence type="ECO:0000313" key="4">
    <source>
        <dbReference type="Proteomes" id="UP000693970"/>
    </source>
</evidence>
<protein>
    <submittedName>
        <fullName evidence="3">RAP domain containing protein</fullName>
    </submittedName>
</protein>
<dbReference type="InterPro" id="IPR050870">
    <property type="entry name" value="FAST_kinase"/>
</dbReference>
<feature type="compositionally biased region" description="Polar residues" evidence="1">
    <location>
        <begin position="181"/>
        <end position="190"/>
    </location>
</feature>
<dbReference type="EMBL" id="JAGRRH010000018">
    <property type="protein sequence ID" value="KAG7350494.1"/>
    <property type="molecule type" value="Genomic_DNA"/>
</dbReference>
<dbReference type="GO" id="GO:0005759">
    <property type="term" value="C:mitochondrial matrix"/>
    <property type="evidence" value="ECO:0007669"/>
    <property type="project" value="TreeGrafter"/>
</dbReference>
<keyword evidence="4" id="KW-1185">Reference proteome</keyword>
<organism evidence="3 4">
    <name type="scientific">Nitzschia inconspicua</name>
    <dbReference type="NCBI Taxonomy" id="303405"/>
    <lineage>
        <taxon>Eukaryota</taxon>
        <taxon>Sar</taxon>
        <taxon>Stramenopiles</taxon>
        <taxon>Ochrophyta</taxon>
        <taxon>Bacillariophyta</taxon>
        <taxon>Bacillariophyceae</taxon>
        <taxon>Bacillariophycidae</taxon>
        <taxon>Bacillariales</taxon>
        <taxon>Bacillariaceae</taxon>
        <taxon>Nitzschia</taxon>
    </lineage>
</organism>
<dbReference type="AlphaFoldDB" id="A0A9K3KV25"/>
<feature type="region of interest" description="Disordered" evidence="1">
    <location>
        <begin position="162"/>
        <end position="207"/>
    </location>
</feature>
<dbReference type="PANTHER" id="PTHR21228">
    <property type="entry name" value="FAST LEU-RICH DOMAIN-CONTAINING"/>
    <property type="match status" value="1"/>
</dbReference>
<feature type="compositionally biased region" description="Polar residues" evidence="1">
    <location>
        <begin position="87"/>
        <end position="98"/>
    </location>
</feature>
<feature type="compositionally biased region" description="Polar residues" evidence="1">
    <location>
        <begin position="130"/>
        <end position="142"/>
    </location>
</feature>
<accession>A0A9K3KV25</accession>
<dbReference type="InterPro" id="IPR013584">
    <property type="entry name" value="RAP"/>
</dbReference>
<evidence type="ECO:0000256" key="1">
    <source>
        <dbReference type="SAM" id="MobiDB-lite"/>
    </source>
</evidence>
<reference evidence="3" key="1">
    <citation type="journal article" date="2021" name="Sci. Rep.">
        <title>Diploid genomic architecture of Nitzschia inconspicua, an elite biomass production diatom.</title>
        <authorList>
            <person name="Oliver A."/>
            <person name="Podell S."/>
            <person name="Pinowska A."/>
            <person name="Traller J.C."/>
            <person name="Smith S.R."/>
            <person name="McClure R."/>
            <person name="Beliaev A."/>
            <person name="Bohutskyi P."/>
            <person name="Hill E.A."/>
            <person name="Rabines A."/>
            <person name="Zheng H."/>
            <person name="Allen L.Z."/>
            <person name="Kuo A."/>
            <person name="Grigoriev I.V."/>
            <person name="Allen A.E."/>
            <person name="Hazlebeck D."/>
            <person name="Allen E.E."/>
        </authorList>
    </citation>
    <scope>NUCLEOTIDE SEQUENCE</scope>
    <source>
        <strain evidence="3">Hildebrandi</strain>
    </source>
</reference>
<dbReference type="GO" id="GO:0000963">
    <property type="term" value="P:mitochondrial RNA processing"/>
    <property type="evidence" value="ECO:0007669"/>
    <property type="project" value="TreeGrafter"/>
</dbReference>
<evidence type="ECO:0000259" key="2">
    <source>
        <dbReference type="PROSITE" id="PS51286"/>
    </source>
</evidence>
<reference evidence="3" key="2">
    <citation type="submission" date="2021-04" db="EMBL/GenBank/DDBJ databases">
        <authorList>
            <person name="Podell S."/>
        </authorList>
    </citation>
    <scope>NUCLEOTIDE SEQUENCE</scope>
    <source>
        <strain evidence="3">Hildebrandi</strain>
    </source>
</reference>
<dbReference type="GO" id="GO:0044528">
    <property type="term" value="P:regulation of mitochondrial mRNA stability"/>
    <property type="evidence" value="ECO:0007669"/>
    <property type="project" value="TreeGrafter"/>
</dbReference>